<accession>A0A1N6P0H6</accession>
<reference evidence="1 2" key="1">
    <citation type="submission" date="2017-01" db="EMBL/GenBank/DDBJ databases">
        <authorList>
            <person name="Mah S.A."/>
            <person name="Swanson W.J."/>
            <person name="Moy G.W."/>
            <person name="Vacquier V.D."/>
        </authorList>
    </citation>
    <scope>NUCLEOTIDE SEQUENCE [LARGE SCALE GENOMIC DNA]</scope>
    <source>
        <strain evidence="1 2">DSM 7027</strain>
    </source>
</reference>
<dbReference type="Proteomes" id="UP000186895">
    <property type="component" value="Unassembled WGS sequence"/>
</dbReference>
<dbReference type="STRING" id="49186.SAMN05421647_101692"/>
<gene>
    <name evidence="1" type="ORF">SAMN05421647_101692</name>
</gene>
<keyword evidence="2" id="KW-1185">Reference proteome</keyword>
<dbReference type="EMBL" id="FTMN01000001">
    <property type="protein sequence ID" value="SIP97841.1"/>
    <property type="molecule type" value="Genomic_DNA"/>
</dbReference>
<name>A0A1N6P0H6_9GAMM</name>
<proteinExistence type="predicted"/>
<dbReference type="RefSeq" id="WP_076460818.1">
    <property type="nucleotide sequence ID" value="NZ_FTMN01000001.1"/>
</dbReference>
<protein>
    <submittedName>
        <fullName evidence="1">Arabinose-binding domain of AraC transcription regulator, N-term</fullName>
    </submittedName>
</protein>
<dbReference type="AlphaFoldDB" id="A0A1N6P0H6"/>
<sequence>MNTDARYIIWFLGFMKGRGVDTQALCSAHQLSDLESLDASISSATHRALLADALRLTDDGGLGLKLGYPHLPCGADRP</sequence>
<organism evidence="1 2">
    <name type="scientific">Marinobacterium stanieri</name>
    <dbReference type="NCBI Taxonomy" id="49186"/>
    <lineage>
        <taxon>Bacteria</taxon>
        <taxon>Pseudomonadati</taxon>
        <taxon>Pseudomonadota</taxon>
        <taxon>Gammaproteobacteria</taxon>
        <taxon>Oceanospirillales</taxon>
        <taxon>Oceanospirillaceae</taxon>
        <taxon>Marinobacterium</taxon>
    </lineage>
</organism>
<evidence type="ECO:0000313" key="1">
    <source>
        <dbReference type="EMBL" id="SIP97841.1"/>
    </source>
</evidence>
<evidence type="ECO:0000313" key="2">
    <source>
        <dbReference type="Proteomes" id="UP000186895"/>
    </source>
</evidence>